<accession>A0ABN8Q8B4</accession>
<reference evidence="3 4" key="1">
    <citation type="submission" date="2022-05" db="EMBL/GenBank/DDBJ databases">
        <authorList>
            <consortium name="Genoscope - CEA"/>
            <person name="William W."/>
        </authorList>
    </citation>
    <scope>NUCLEOTIDE SEQUENCE [LARGE SCALE GENOMIC DNA]</scope>
</reference>
<sequence>MPKRGSKQSTIQKNKSSKKKGFRGVQKQTVLKAKTRDQTETVAVTFVGEEDVVSERIPPPKTPASSRKLGVQEQESSDSESYEFEEEVKGYRFVSMDSLLKFVRRIHSRGPCASGNVKLIERSIERFGLSSSLFAKCYECGMEEFMATGEHDGDQETSRTIQGKDIHRRVVYAAFEMGIGREGVAKLCEILNMPFSISIDTWYNHEGILHAAHDKVTKEQLKANANEAKQVAIDEGTSRNDNSSLVDIPVTFDSTWSKRGFTANHCVGFVISAATGKVLDLEVISKTCNQCSQMQARLDKETFDEWFAEHECDGSYKGSSPSMEMECAKRLWGRSIDYNLRYNFMITDGDSKSYSAVWNIYGACDTCNEYEVLEHTDKKYISWKESPDYIKWEDKHLQGTADCNRVFKLDCIGHVQKRLGKALYEYQRNATKMADGKSVKGSNGRLTKVAIEKLKTNYGKAIRNNVKTGALTAAQKDQAVKDMQTAIKAGLYHSLKIEDKERHQFCPNNSWCKFKKGLPCKDKPHHLDAVFKEPLLKIYERLSEPALLQRCLPGYTNNANESINSLVWNKCPKHKWHGSKRIGMAANAAALHFSCGATKKHDVMREAGLVVGHHTNRASERRDSGRVKQAVARGQEKHKKYRLARRQAKAKEEELRVRREGTTYEAGGFNDIAPLREPQKKKKEE</sequence>
<feature type="domain" description="Mutator-like transposase" evidence="2">
    <location>
        <begin position="405"/>
        <end position="512"/>
    </location>
</feature>
<dbReference type="PANTHER" id="PTHR33309:SF3">
    <property type="entry name" value="CCHC-TYPE DOMAIN-CONTAINING PROTEIN"/>
    <property type="match status" value="1"/>
</dbReference>
<feature type="region of interest" description="Disordered" evidence="1">
    <location>
        <begin position="634"/>
        <end position="685"/>
    </location>
</feature>
<dbReference type="EMBL" id="CALNXK010000113">
    <property type="protein sequence ID" value="CAH3159290.1"/>
    <property type="molecule type" value="Genomic_DNA"/>
</dbReference>
<gene>
    <name evidence="3" type="ORF">PLOB_00003595</name>
</gene>
<protein>
    <recommendedName>
        <fullName evidence="2">Mutator-like transposase domain-containing protein</fullName>
    </recommendedName>
</protein>
<feature type="region of interest" description="Disordered" evidence="1">
    <location>
        <begin position="52"/>
        <end position="82"/>
    </location>
</feature>
<dbReference type="Pfam" id="PF20700">
    <property type="entry name" value="Mutator"/>
    <property type="match status" value="2"/>
</dbReference>
<feature type="region of interest" description="Disordered" evidence="1">
    <location>
        <begin position="1"/>
        <end position="35"/>
    </location>
</feature>
<proteinExistence type="predicted"/>
<dbReference type="PANTHER" id="PTHR33309">
    <property type="entry name" value="KERATIN, ULTRA HIGH-SULFUR MATRIX PROTEIN-LIKE"/>
    <property type="match status" value="1"/>
</dbReference>
<evidence type="ECO:0000259" key="2">
    <source>
        <dbReference type="Pfam" id="PF20700"/>
    </source>
</evidence>
<organism evidence="3 4">
    <name type="scientific">Porites lobata</name>
    <dbReference type="NCBI Taxonomy" id="104759"/>
    <lineage>
        <taxon>Eukaryota</taxon>
        <taxon>Metazoa</taxon>
        <taxon>Cnidaria</taxon>
        <taxon>Anthozoa</taxon>
        <taxon>Hexacorallia</taxon>
        <taxon>Scleractinia</taxon>
        <taxon>Fungiina</taxon>
        <taxon>Poritidae</taxon>
        <taxon>Porites</taxon>
    </lineage>
</organism>
<evidence type="ECO:0000256" key="1">
    <source>
        <dbReference type="SAM" id="MobiDB-lite"/>
    </source>
</evidence>
<dbReference type="Proteomes" id="UP001159405">
    <property type="component" value="Unassembled WGS sequence"/>
</dbReference>
<evidence type="ECO:0000313" key="4">
    <source>
        <dbReference type="Proteomes" id="UP001159405"/>
    </source>
</evidence>
<name>A0ABN8Q8B4_9CNID</name>
<feature type="compositionally biased region" description="Basic residues" evidence="1">
    <location>
        <begin position="636"/>
        <end position="648"/>
    </location>
</feature>
<feature type="compositionally biased region" description="Basic and acidic residues" evidence="1">
    <location>
        <begin position="649"/>
        <end position="662"/>
    </location>
</feature>
<keyword evidence="4" id="KW-1185">Reference proteome</keyword>
<evidence type="ECO:0000313" key="3">
    <source>
        <dbReference type="EMBL" id="CAH3159290.1"/>
    </source>
</evidence>
<feature type="domain" description="Mutator-like transposase" evidence="2">
    <location>
        <begin position="90"/>
        <end position="359"/>
    </location>
</feature>
<comment type="caution">
    <text evidence="3">The sequence shown here is derived from an EMBL/GenBank/DDBJ whole genome shotgun (WGS) entry which is preliminary data.</text>
</comment>
<dbReference type="InterPro" id="IPR049012">
    <property type="entry name" value="Mutator_transp_dom"/>
</dbReference>
<feature type="non-terminal residue" evidence="3">
    <location>
        <position position="685"/>
    </location>
</feature>